<evidence type="ECO:0000313" key="2">
    <source>
        <dbReference type="EMBL" id="EFT83966.1"/>
    </source>
</evidence>
<dbReference type="HOGENOM" id="CLU_3120773_0_0_11"/>
<proteinExistence type="predicted"/>
<protein>
    <submittedName>
        <fullName evidence="2">Uncharacterized protein</fullName>
    </submittedName>
</protein>
<keyword evidence="3" id="KW-1185">Reference proteome</keyword>
<organism evidence="2 3">
    <name type="scientific">Parascardovia denticolens DSM 10105 = JCM 12538</name>
    <dbReference type="NCBI Taxonomy" id="864564"/>
    <lineage>
        <taxon>Bacteria</taxon>
        <taxon>Bacillati</taxon>
        <taxon>Actinomycetota</taxon>
        <taxon>Actinomycetes</taxon>
        <taxon>Bifidobacteriales</taxon>
        <taxon>Bifidobacteriaceae</taxon>
        <taxon>Parascardovia</taxon>
    </lineage>
</organism>
<sequence length="50" mass="5775">MSNLYQILLQVRLRPTRDSVKYIPSNPIASPPSSPDFRPNPRKRPIRFPG</sequence>
<dbReference type="EMBL" id="AEON01000001">
    <property type="protein sequence ID" value="EFT83966.1"/>
    <property type="molecule type" value="Genomic_DNA"/>
</dbReference>
<dbReference type="KEGG" id="pdo:PSDT_0672"/>
<dbReference type="Proteomes" id="UP000004946">
    <property type="component" value="Chromosome"/>
</dbReference>
<feature type="region of interest" description="Disordered" evidence="1">
    <location>
        <begin position="22"/>
        <end position="50"/>
    </location>
</feature>
<dbReference type="AlphaFoldDB" id="E6JZ76"/>
<dbReference type="PATRIC" id="fig|864564.6.peg.741"/>
<evidence type="ECO:0000313" key="3">
    <source>
        <dbReference type="Proteomes" id="UP000004946"/>
    </source>
</evidence>
<gene>
    <name evidence="2" type="ORF">HMPREF0620_0971</name>
</gene>
<name>E6JZ76_PARDN</name>
<comment type="caution">
    <text evidence="2">The sequence shown here is derived from an EMBL/GenBank/DDBJ whole genome shotgun (WGS) entry which is preliminary data.</text>
</comment>
<feature type="compositionally biased region" description="Basic residues" evidence="1">
    <location>
        <begin position="40"/>
        <end position="50"/>
    </location>
</feature>
<evidence type="ECO:0000256" key="1">
    <source>
        <dbReference type="SAM" id="MobiDB-lite"/>
    </source>
</evidence>
<reference evidence="2 3" key="1">
    <citation type="submission" date="2010-12" db="EMBL/GenBank/DDBJ databases">
        <authorList>
            <person name="Muzny D."/>
            <person name="Qin X."/>
            <person name="Buhay C."/>
            <person name="Dugan-Rocha S."/>
            <person name="Ding Y."/>
            <person name="Chen G."/>
            <person name="Hawes A."/>
            <person name="Holder M."/>
            <person name="Jhangiani S."/>
            <person name="Johnson A."/>
            <person name="Khan Z."/>
            <person name="Li Z."/>
            <person name="Liu W."/>
            <person name="Liu X."/>
            <person name="Perez L."/>
            <person name="Shen H."/>
            <person name="Wang Q."/>
            <person name="Watt J."/>
            <person name="Xi L."/>
            <person name="Xin Y."/>
            <person name="Zhou J."/>
            <person name="Deng J."/>
            <person name="Jiang H."/>
            <person name="Liu Y."/>
            <person name="Qu J."/>
            <person name="Song X.-Z."/>
            <person name="Zhang L."/>
            <person name="Villasana D."/>
            <person name="Johnson A."/>
            <person name="Liu J."/>
            <person name="Liyanage D."/>
            <person name="Lorensuhewa L."/>
            <person name="Robinson T."/>
            <person name="Song A."/>
            <person name="Song B.-B."/>
            <person name="Dinh H."/>
            <person name="Thornton R."/>
            <person name="Coyle M."/>
            <person name="Francisco L."/>
            <person name="Jackson L."/>
            <person name="Javaid M."/>
            <person name="Korchina V."/>
            <person name="Kovar C."/>
            <person name="Mata R."/>
            <person name="Mathew T."/>
            <person name="Ngo R."/>
            <person name="Nguyen L."/>
            <person name="Nguyen N."/>
            <person name="Okwuonu G."/>
            <person name="Ongeri F."/>
            <person name="Pham C."/>
            <person name="Simmons D."/>
            <person name="Wilczek-Boney K."/>
            <person name="Hale W."/>
            <person name="Jakkamsetti A."/>
            <person name="Pham P."/>
            <person name="Ruth R."/>
            <person name="San Lucas F."/>
            <person name="Warren J."/>
            <person name="Zhang J."/>
            <person name="Zhao Z."/>
            <person name="Zhou C."/>
            <person name="Zhu D."/>
            <person name="Lee S."/>
            <person name="Bess C."/>
            <person name="Blankenburg K."/>
            <person name="Forbes L."/>
            <person name="Fu Q."/>
            <person name="Gubbala S."/>
            <person name="Hirani K."/>
            <person name="Jayaseelan J.C."/>
            <person name="Lara F."/>
            <person name="Munidasa M."/>
            <person name="Palculict T."/>
            <person name="Patil S."/>
            <person name="Pu L.-L."/>
            <person name="Saada N."/>
            <person name="Tang L."/>
            <person name="Weissenberger G."/>
            <person name="Zhu Y."/>
            <person name="Hemphill L."/>
            <person name="Shang Y."/>
            <person name="Youmans B."/>
            <person name="Ayvaz T."/>
            <person name="Ross M."/>
            <person name="Santibanez J."/>
            <person name="Aqrawi P."/>
            <person name="Gross S."/>
            <person name="Joshi V."/>
            <person name="Fowler G."/>
            <person name="Nazareth L."/>
            <person name="Reid J."/>
            <person name="Worley K."/>
            <person name="Petrosino J."/>
            <person name="Highlander S."/>
            <person name="Gibbs R."/>
        </authorList>
    </citation>
    <scope>NUCLEOTIDE SEQUENCE [LARGE SCALE GENOMIC DNA]</scope>
    <source>
        <strain evidence="2 3">DSM 10105</strain>
    </source>
</reference>
<accession>E6JZ76</accession>